<evidence type="ECO:0000259" key="9">
    <source>
        <dbReference type="Pfam" id="PF07716"/>
    </source>
</evidence>
<evidence type="ECO:0000256" key="6">
    <source>
        <dbReference type="ARBA" id="ARBA00023163"/>
    </source>
</evidence>
<evidence type="ECO:0000256" key="4">
    <source>
        <dbReference type="ARBA" id="ARBA00023125"/>
    </source>
</evidence>
<proteinExistence type="inferred from homology"/>
<dbReference type="GO" id="GO:0003700">
    <property type="term" value="F:DNA-binding transcription factor activity"/>
    <property type="evidence" value="ECO:0007669"/>
    <property type="project" value="InterPro"/>
</dbReference>
<dbReference type="InterPro" id="IPR046347">
    <property type="entry name" value="bZIP_sf"/>
</dbReference>
<evidence type="ECO:0000313" key="10">
    <source>
        <dbReference type="EMBL" id="KAK6167568.1"/>
    </source>
</evidence>
<dbReference type="Pfam" id="PF07716">
    <property type="entry name" value="bZIP_2"/>
    <property type="match status" value="1"/>
</dbReference>
<accession>A0AAN8J0M2</accession>
<dbReference type="PANTHER" id="PTHR21051:SF4">
    <property type="entry name" value="CAMP-RESPONSIVE ELEMENT-BINDING PROTEIN-LIKE 2"/>
    <property type="match status" value="1"/>
</dbReference>
<sequence>MTARLSETELTGKPASKQASTSQMSGEKGQRKTGKRPGRKPVKIDHKAKLERSRQSARECRARKKLRYQYIEELVANREKAVFALREELQTCRQWCREVDSGQVSPSLREKLLSCSEDDTEEEMTSDTEDT</sequence>
<dbReference type="SUPFAM" id="SSF57959">
    <property type="entry name" value="Leucine zipper domain"/>
    <property type="match status" value="1"/>
</dbReference>
<feature type="compositionally biased region" description="Basic residues" evidence="8">
    <location>
        <begin position="31"/>
        <end position="41"/>
    </location>
</feature>
<feature type="compositionally biased region" description="Acidic residues" evidence="8">
    <location>
        <begin position="116"/>
        <end position="131"/>
    </location>
</feature>
<feature type="compositionally biased region" description="Basic and acidic residues" evidence="8">
    <location>
        <begin position="42"/>
        <end position="59"/>
    </location>
</feature>
<reference evidence="10 11" key="1">
    <citation type="submission" date="2024-01" db="EMBL/GenBank/DDBJ databases">
        <title>The genome of the rayed Mediterranean limpet Patella caerulea (Linnaeus, 1758).</title>
        <authorList>
            <person name="Anh-Thu Weber A."/>
            <person name="Halstead-Nussloch G."/>
        </authorList>
    </citation>
    <scope>NUCLEOTIDE SEQUENCE [LARGE SCALE GENOMIC DNA]</scope>
    <source>
        <strain evidence="10">AATW-2023a</strain>
        <tissue evidence="10">Whole specimen</tissue>
    </source>
</reference>
<keyword evidence="11" id="KW-1185">Reference proteome</keyword>
<evidence type="ECO:0000256" key="8">
    <source>
        <dbReference type="SAM" id="MobiDB-lite"/>
    </source>
</evidence>
<evidence type="ECO:0000256" key="2">
    <source>
        <dbReference type="ARBA" id="ARBA00009050"/>
    </source>
</evidence>
<dbReference type="CDD" id="cd14709">
    <property type="entry name" value="bZIP_CREBL2"/>
    <property type="match status" value="1"/>
</dbReference>
<gene>
    <name evidence="10" type="ORF">SNE40_021562</name>
</gene>
<evidence type="ECO:0000256" key="5">
    <source>
        <dbReference type="ARBA" id="ARBA00023159"/>
    </source>
</evidence>
<feature type="region of interest" description="Disordered" evidence="8">
    <location>
        <begin position="110"/>
        <end position="131"/>
    </location>
</feature>
<protein>
    <recommendedName>
        <fullName evidence="9">BZIP domain-containing protein</fullName>
    </recommendedName>
</protein>
<dbReference type="InterPro" id="IPR004827">
    <property type="entry name" value="bZIP"/>
</dbReference>
<dbReference type="EMBL" id="JAZGQO010000018">
    <property type="protein sequence ID" value="KAK6167568.1"/>
    <property type="molecule type" value="Genomic_DNA"/>
</dbReference>
<keyword evidence="3" id="KW-0805">Transcription regulation</keyword>
<evidence type="ECO:0000256" key="7">
    <source>
        <dbReference type="ARBA" id="ARBA00023242"/>
    </source>
</evidence>
<keyword evidence="5" id="KW-0010">Activator</keyword>
<dbReference type="Proteomes" id="UP001347796">
    <property type="component" value="Unassembled WGS sequence"/>
</dbReference>
<dbReference type="PANTHER" id="PTHR21051">
    <property type="entry name" value="CAMP-RESPONSIVE ELEMENT-BINDING PROTEIN-LIKE 2"/>
    <property type="match status" value="1"/>
</dbReference>
<feature type="domain" description="BZIP" evidence="9">
    <location>
        <begin position="46"/>
        <end position="95"/>
    </location>
</feature>
<dbReference type="GO" id="GO:0003677">
    <property type="term" value="F:DNA binding"/>
    <property type="evidence" value="ECO:0007669"/>
    <property type="project" value="UniProtKB-KW"/>
</dbReference>
<comment type="subcellular location">
    <subcellularLocation>
        <location evidence="1">Nucleus</location>
    </subcellularLocation>
</comment>
<dbReference type="Gene3D" id="1.20.5.170">
    <property type="match status" value="1"/>
</dbReference>
<evidence type="ECO:0000313" key="11">
    <source>
        <dbReference type="Proteomes" id="UP001347796"/>
    </source>
</evidence>
<dbReference type="GO" id="GO:0005634">
    <property type="term" value="C:nucleus"/>
    <property type="evidence" value="ECO:0007669"/>
    <property type="project" value="UniProtKB-SubCell"/>
</dbReference>
<comment type="caution">
    <text evidence="10">The sequence shown here is derived from an EMBL/GenBank/DDBJ whole genome shotgun (WGS) entry which is preliminary data.</text>
</comment>
<comment type="similarity">
    <text evidence="2">Belongs to the bZIP family. ATF subfamily.</text>
</comment>
<organism evidence="10 11">
    <name type="scientific">Patella caerulea</name>
    <name type="common">Rayed Mediterranean limpet</name>
    <dbReference type="NCBI Taxonomy" id="87958"/>
    <lineage>
        <taxon>Eukaryota</taxon>
        <taxon>Metazoa</taxon>
        <taxon>Spiralia</taxon>
        <taxon>Lophotrochozoa</taxon>
        <taxon>Mollusca</taxon>
        <taxon>Gastropoda</taxon>
        <taxon>Patellogastropoda</taxon>
        <taxon>Patelloidea</taxon>
        <taxon>Patellidae</taxon>
        <taxon>Patella</taxon>
    </lineage>
</organism>
<keyword evidence="7" id="KW-0539">Nucleus</keyword>
<dbReference type="InterPro" id="IPR039250">
    <property type="entry name" value="CREBL2/REPTOR-BP"/>
</dbReference>
<keyword evidence="4" id="KW-0238">DNA-binding</keyword>
<dbReference type="AlphaFoldDB" id="A0AAN8J0M2"/>
<evidence type="ECO:0000256" key="3">
    <source>
        <dbReference type="ARBA" id="ARBA00023015"/>
    </source>
</evidence>
<name>A0AAN8J0M2_PATCE</name>
<feature type="region of interest" description="Disordered" evidence="8">
    <location>
        <begin position="1"/>
        <end position="59"/>
    </location>
</feature>
<evidence type="ECO:0000256" key="1">
    <source>
        <dbReference type="ARBA" id="ARBA00004123"/>
    </source>
</evidence>
<keyword evidence="6" id="KW-0804">Transcription</keyword>